<keyword evidence="1" id="KW-0862">Zinc</keyword>
<keyword evidence="1" id="KW-0863">Zinc-finger</keyword>
<gene>
    <name evidence="4" type="ORF">KL928_001337</name>
</gene>
<evidence type="ECO:0000313" key="5">
    <source>
        <dbReference type="Proteomes" id="UP001196530"/>
    </source>
</evidence>
<dbReference type="SUPFAM" id="SSF57850">
    <property type="entry name" value="RING/U-box"/>
    <property type="match status" value="1"/>
</dbReference>
<evidence type="ECO:0000256" key="2">
    <source>
        <dbReference type="SAM" id="MobiDB-lite"/>
    </source>
</evidence>
<feature type="region of interest" description="Disordered" evidence="2">
    <location>
        <begin position="1"/>
        <end position="70"/>
    </location>
</feature>
<dbReference type="PROSITE" id="PS50089">
    <property type="entry name" value="ZF_RING_2"/>
    <property type="match status" value="1"/>
</dbReference>
<dbReference type="RefSeq" id="XP_043061796.1">
    <property type="nucleotide sequence ID" value="XM_043201691.1"/>
</dbReference>
<organism evidence="4 5">
    <name type="scientific">Pichia angusta</name>
    <name type="common">Yeast</name>
    <name type="synonym">Hansenula polymorpha</name>
    <dbReference type="NCBI Taxonomy" id="870730"/>
    <lineage>
        <taxon>Eukaryota</taxon>
        <taxon>Fungi</taxon>
        <taxon>Dikarya</taxon>
        <taxon>Ascomycota</taxon>
        <taxon>Saccharomycotina</taxon>
        <taxon>Pichiomycetes</taxon>
        <taxon>Pichiales</taxon>
        <taxon>Pichiaceae</taxon>
        <taxon>Ogataea</taxon>
    </lineage>
</organism>
<dbReference type="GeneID" id="66125388"/>
<comment type="caution">
    <text evidence="4">The sequence shown here is derived from an EMBL/GenBank/DDBJ whole genome shotgun (WGS) entry which is preliminary data.</text>
</comment>
<evidence type="ECO:0000256" key="1">
    <source>
        <dbReference type="PROSITE-ProRule" id="PRU00175"/>
    </source>
</evidence>
<evidence type="ECO:0000259" key="3">
    <source>
        <dbReference type="PROSITE" id="PS50089"/>
    </source>
</evidence>
<dbReference type="Proteomes" id="UP001196530">
    <property type="component" value="Unassembled WGS sequence"/>
</dbReference>
<evidence type="ECO:0000313" key="4">
    <source>
        <dbReference type="EMBL" id="KAG7821253.1"/>
    </source>
</evidence>
<keyword evidence="1" id="KW-0479">Metal-binding</keyword>
<protein>
    <recommendedName>
        <fullName evidence="3">RING-type domain-containing protein</fullName>
    </recommendedName>
</protein>
<dbReference type="EMBL" id="JAHLUX010000002">
    <property type="protein sequence ID" value="KAG7821253.1"/>
    <property type="molecule type" value="Genomic_DNA"/>
</dbReference>
<reference evidence="4" key="1">
    <citation type="journal article" date="2021" name="G3 (Bethesda)">
        <title>Genomic diversity, chromosomal rearrangements, and interspecies hybridization in the ogataea polymorpha species complex.</title>
        <authorList>
            <person name="Hanson S.J."/>
            <person name="Cinneide E.O."/>
            <person name="Salzberg L.I."/>
            <person name="Wolfe K.H."/>
            <person name="McGowan J."/>
            <person name="Fitzpatrick D.A."/>
            <person name="Matlin K."/>
        </authorList>
    </citation>
    <scope>NUCLEOTIDE SEQUENCE</scope>
    <source>
        <strain evidence="4">61-244</strain>
    </source>
</reference>
<feature type="domain" description="RING-type" evidence="3">
    <location>
        <begin position="113"/>
        <end position="162"/>
    </location>
</feature>
<sequence>MLSLNMSAGPACSSPSHRKTSHHTPSPVSFLRQKSTSSSVSSIKLGPPPFFRSPRNPSDHEVSSVSSRSSMLSYTQRTSSVSSGQCSPYNRPSVVTSSSIDRKRSKISFDENCCFCEEPLLNVFEGETLLDMSCGHHCHFECYSELFSSPSGDRTAVYCPICGTSNTCNDDEINDSIIRNRLLSSSSCEFNQDIFASTPATLRNQITPLAPFPDPLAPATPVLSSFPEFPPPSPKTQPLFFDSPIISTFPSTISATPYASAFPAGSLAEAKIEIIPEFSKIILANEHAIPKYYDLSCVLNIKSLDYEPSLSELPEDRKNREWDRKQEIAKEVIHNFESRLRPDSELDVAKLGHLVLFDIFVSVSIDGNSYHHPQVYFFDRRLLILTESGNELIQNIYIMDKLSTVFDDESKLEITLNLASLSVPDVELKSENKLIHDKWLKMLSRVVRRAQRQPRANANNPFVADNPFEDREFGPSNLFSKDSLSLSREVPLIQMSTNAWGLLERNEKVIPEEVLKFNKLVSKGLDLPLGFVKRQVSKPDSDPLILILVVPMVNNGNSCLDDADYTSEIRQLITQTLESLQLEDKLGLVFLGNKRPESLLGNYYGCMSPHWEGWSEVISNIECYTSAAGDEVQNSDYNMWQDGLKYVSLLATTSFPKTGPHIHEIIFINTERVKTVHYFEENTTVDRLWGRYNRKPQKSVSEMVTTLCDEHCATFHSVSLFDEYAYHPQELLDHYHGIMGSSKTHVRRSVEHHLALDFDNLQLLIKRLVSQFHNVSISQLRTRIEVCEGVRVTEIERHGQLEAADLRGLFEVVNLNNVPSSFEKSTMMNVRIDLSSFTVEELKHGLKVDLLKTVTSIDVHSGRKQFSGVASIRMSLDNAVSNAATMPLNLLVTNPGLEKAQFSLPIVARLSAVKDAVFVKRQIELLINGVLLSEVFSKKTYGHSSKEEIRAALKNMMNKVWELVKSCNSSNTSNMRTIEEWSETLNDEVQQIIDGYSMRNYNLSNYCCVAKYLEFI</sequence>
<proteinExistence type="predicted"/>
<name>A0AAN6DJZ7_PICAN</name>
<accession>A0AAN6DJZ7</accession>
<dbReference type="AlphaFoldDB" id="A0AAN6DJZ7"/>
<dbReference type="GO" id="GO:0008270">
    <property type="term" value="F:zinc ion binding"/>
    <property type="evidence" value="ECO:0007669"/>
    <property type="project" value="UniProtKB-KW"/>
</dbReference>
<dbReference type="InterPro" id="IPR001841">
    <property type="entry name" value="Znf_RING"/>
</dbReference>